<evidence type="ECO:0008006" key="6">
    <source>
        <dbReference type="Google" id="ProtNLM"/>
    </source>
</evidence>
<reference evidence="4 5" key="1">
    <citation type="submission" date="2020-04" db="EMBL/GenBank/DDBJ databases">
        <authorList>
            <person name="Laetsch R D."/>
            <person name="Stevens L."/>
            <person name="Kumar S."/>
            <person name="Blaxter L. M."/>
        </authorList>
    </citation>
    <scope>NUCLEOTIDE SEQUENCE [LARGE SCALE GENOMIC DNA]</scope>
</reference>
<feature type="region of interest" description="Disordered" evidence="1">
    <location>
        <begin position="351"/>
        <end position="459"/>
    </location>
</feature>
<protein>
    <recommendedName>
        <fullName evidence="6">DM2 domain-containing protein</fullName>
    </recommendedName>
</protein>
<dbReference type="PROSITE" id="PS51925">
    <property type="entry name" value="SWIB_MDM2"/>
    <property type="match status" value="1"/>
</dbReference>
<evidence type="ECO:0000259" key="2">
    <source>
        <dbReference type="PROSITE" id="PS51925"/>
    </source>
</evidence>
<dbReference type="CDD" id="cd10567">
    <property type="entry name" value="SWIB-MDM2_like"/>
    <property type="match status" value="1"/>
</dbReference>
<feature type="domain" description="DEK-C" evidence="3">
    <location>
        <begin position="11"/>
        <end position="66"/>
    </location>
</feature>
<dbReference type="EMBL" id="CADEPM010000003">
    <property type="protein sequence ID" value="CAB3402736.1"/>
    <property type="molecule type" value="Genomic_DNA"/>
</dbReference>
<sequence length="610" mass="68571">MAAAAPGAAFPMDINIAEKEVYQLVSTADLSELTSNKVRKHLSETFGVNFDPYKDKVNDLTRQAILKLNKKNEESDSDSDDDKNDDEDKKSDCKKESSSSSDSDSDHGVASTQRAKKKSKVKDASPEFSDLATTIKSTRRAAASRAMKDIKKSAGPLSGNKRKKEKDPNADNSGKFGRMTKLCYITPELQEIVGSKYMKRCDVVKKLWEYIKENNLTDPKNKQFVISDAKLETIMKRKRFKGFSMVKFLTKHVINPGDIDAETVAEANEEMERLKREWRERQMAKEAIVDDDDDDEPKSKIPKQEATKSDDDDDDEANDSDSSLISSRINFQLALYTKTCLSRFIDGHKNRMERESRSKPKKTAIQSFLGRLNRSKSRDVEKKVVENGNENRDPKGVPLSKSDGMIKHARRPSTCSQASNPRKTTSEHDLVTAVNTTSSSSSTTSPIRNQEQQQQTSAVSEMDLRFVTSRNDHMSFPFEETFGFGETSQRGFLSENDLSLGAVDFPEVTRTPSYLRVSRALNGYTKTPKRDLSANSPINRMGESLVERRLKMFSQPQDRTKQIADEFGTPVASSTSASSHSNGDMYVSFFLQDFPLVFAFVSFRSDLAIF</sequence>
<dbReference type="SMART" id="SM00151">
    <property type="entry name" value="SWIB"/>
    <property type="match status" value="1"/>
</dbReference>
<feature type="region of interest" description="Disordered" evidence="1">
    <location>
        <begin position="67"/>
        <end position="174"/>
    </location>
</feature>
<dbReference type="PROSITE" id="PS51998">
    <property type="entry name" value="DEK_C"/>
    <property type="match status" value="1"/>
</dbReference>
<feature type="compositionally biased region" description="Low complexity" evidence="1">
    <location>
        <begin position="436"/>
        <end position="445"/>
    </location>
</feature>
<dbReference type="InterPro" id="IPR003121">
    <property type="entry name" value="SWIB_MDM2_domain"/>
</dbReference>
<feature type="compositionally biased region" description="Basic and acidic residues" evidence="1">
    <location>
        <begin position="86"/>
        <end position="97"/>
    </location>
</feature>
<keyword evidence="5" id="KW-1185">Reference proteome</keyword>
<feature type="compositionally biased region" description="Basic and acidic residues" evidence="1">
    <location>
        <begin position="297"/>
        <end position="309"/>
    </location>
</feature>
<feature type="compositionally biased region" description="Acidic residues" evidence="1">
    <location>
        <begin position="310"/>
        <end position="319"/>
    </location>
</feature>
<feature type="compositionally biased region" description="Polar residues" evidence="1">
    <location>
        <begin position="446"/>
        <end position="459"/>
    </location>
</feature>
<dbReference type="PANTHER" id="PTHR13844">
    <property type="entry name" value="SWI/SNF-RELATED MATRIX-ASSOCIATED ACTIN-DEPENDENT REGULATOR OF CHROMATIN SUBFAMILY D"/>
    <property type="match status" value="1"/>
</dbReference>
<dbReference type="SUPFAM" id="SSF47592">
    <property type="entry name" value="SWIB/MDM2 domain"/>
    <property type="match status" value="1"/>
</dbReference>
<evidence type="ECO:0000313" key="5">
    <source>
        <dbReference type="Proteomes" id="UP000494206"/>
    </source>
</evidence>
<dbReference type="Pfam" id="PF08766">
    <property type="entry name" value="DEK_C"/>
    <property type="match status" value="1"/>
</dbReference>
<name>A0A8S1EGC4_9PELO</name>
<dbReference type="InterPro" id="IPR019835">
    <property type="entry name" value="SWIB_domain"/>
</dbReference>
<feature type="compositionally biased region" description="Acidic residues" evidence="1">
    <location>
        <begin position="75"/>
        <end position="85"/>
    </location>
</feature>
<dbReference type="Gene3D" id="1.10.245.10">
    <property type="entry name" value="SWIB/MDM2 domain"/>
    <property type="match status" value="1"/>
</dbReference>
<dbReference type="InterPro" id="IPR014876">
    <property type="entry name" value="DEK_C"/>
</dbReference>
<evidence type="ECO:0000313" key="4">
    <source>
        <dbReference type="EMBL" id="CAB3402736.1"/>
    </source>
</evidence>
<dbReference type="Pfam" id="PF02201">
    <property type="entry name" value="SWIB"/>
    <property type="match status" value="1"/>
</dbReference>
<evidence type="ECO:0000256" key="1">
    <source>
        <dbReference type="SAM" id="MobiDB-lite"/>
    </source>
</evidence>
<dbReference type="AlphaFoldDB" id="A0A8S1EGC4"/>
<feature type="domain" description="DM2" evidence="2">
    <location>
        <begin position="178"/>
        <end position="255"/>
    </location>
</feature>
<feature type="compositionally biased region" description="Basic and acidic residues" evidence="1">
    <location>
        <begin position="376"/>
        <end position="395"/>
    </location>
</feature>
<accession>A0A8S1EGC4</accession>
<dbReference type="Proteomes" id="UP000494206">
    <property type="component" value="Unassembled WGS sequence"/>
</dbReference>
<comment type="caution">
    <text evidence="4">The sequence shown here is derived from an EMBL/GenBank/DDBJ whole genome shotgun (WGS) entry which is preliminary data.</text>
</comment>
<dbReference type="OrthoDB" id="10251073at2759"/>
<evidence type="ECO:0000259" key="3">
    <source>
        <dbReference type="PROSITE" id="PS51998"/>
    </source>
</evidence>
<organism evidence="4 5">
    <name type="scientific">Caenorhabditis bovis</name>
    <dbReference type="NCBI Taxonomy" id="2654633"/>
    <lineage>
        <taxon>Eukaryota</taxon>
        <taxon>Metazoa</taxon>
        <taxon>Ecdysozoa</taxon>
        <taxon>Nematoda</taxon>
        <taxon>Chromadorea</taxon>
        <taxon>Rhabditida</taxon>
        <taxon>Rhabditina</taxon>
        <taxon>Rhabditomorpha</taxon>
        <taxon>Rhabditoidea</taxon>
        <taxon>Rhabditidae</taxon>
        <taxon>Peloderinae</taxon>
        <taxon>Caenorhabditis</taxon>
    </lineage>
</organism>
<proteinExistence type="predicted"/>
<feature type="compositionally biased region" description="Polar residues" evidence="1">
    <location>
        <begin position="413"/>
        <end position="423"/>
    </location>
</feature>
<gene>
    <name evidence="4" type="ORF">CBOVIS_LOCUS5314</name>
</gene>
<feature type="region of interest" description="Disordered" evidence="1">
    <location>
        <begin position="286"/>
        <end position="323"/>
    </location>
</feature>
<dbReference type="InterPro" id="IPR036885">
    <property type="entry name" value="SWIB_MDM2_dom_sf"/>
</dbReference>